<organism evidence="3 4">
    <name type="scientific">Pontibacillus salipaludis</name>
    <dbReference type="NCBI Taxonomy" id="1697394"/>
    <lineage>
        <taxon>Bacteria</taxon>
        <taxon>Bacillati</taxon>
        <taxon>Bacillota</taxon>
        <taxon>Bacilli</taxon>
        <taxon>Bacillales</taxon>
        <taxon>Bacillaceae</taxon>
        <taxon>Pontibacillus</taxon>
    </lineage>
</organism>
<dbReference type="InterPro" id="IPR014044">
    <property type="entry name" value="CAP_dom"/>
</dbReference>
<evidence type="ECO:0000256" key="1">
    <source>
        <dbReference type="SAM" id="MobiDB-lite"/>
    </source>
</evidence>
<evidence type="ECO:0000313" key="4">
    <source>
        <dbReference type="Proteomes" id="UP000642571"/>
    </source>
</evidence>
<sequence length="584" mass="66413">MIKHSVWILVGIVLFVLTPDHVHGTENNQPKMESNSYTIRYHEEGSPTGLVSTGSPEITYFIKLSNNDLPYEVDMFVNGKEVSSTYNENTGMLTYEAWGLTGANTVTVQLEVYGEKQLERSWSFEIDSRNMDPFASMDNEILTTVGNDALARANEYRERLDIPLLKNNDHLKEAAQAHANYMNVYSKGHHEMNNSAHLFTGKQPAERTSYFGYPKWFVGEGISYEEPGGVSAVDHLFDAPYHRLSLMNPFYNEVGTGYNNQGDVVMNFGGDGSEGEHRIIQYPYPNQRDVPVSWFAYETPNPLRFFNQDQVWTGYPVSYVYYGPSSHELQVSEASLVNEDGETVPSYTVTPQMENEGTHHVFLIPKEKLMPGAGYKVRVNAQAKTAEGNLFDVSRTWSFKTGESVLFHDIYFEAQNGVHFLTLEWANGEDPEAKAILSKEDKIYIEKKGDTQRTVRSLESGTYELKVDSPHFNEQETYIVMIETGNLPHYQYGSNLNVVDFYQTNSLEALYQKFPIWEARQSFYGSYKVFNDRKQQPDHNEEGTFIIDRIGNLITSFLNGSEAGDSSTVLPTQEEDEESGYMPY</sequence>
<dbReference type="SUPFAM" id="SSF55797">
    <property type="entry name" value="PR-1-like"/>
    <property type="match status" value="1"/>
</dbReference>
<feature type="compositionally biased region" description="Acidic residues" evidence="1">
    <location>
        <begin position="573"/>
        <end position="584"/>
    </location>
</feature>
<dbReference type="PANTHER" id="PTHR31157:SF1">
    <property type="entry name" value="SCP DOMAIN-CONTAINING PROTEIN"/>
    <property type="match status" value="1"/>
</dbReference>
<comment type="caution">
    <text evidence="3">The sequence shown here is derived from an EMBL/GenBank/DDBJ whole genome shotgun (WGS) entry which is preliminary data.</text>
</comment>
<dbReference type="Pfam" id="PF00188">
    <property type="entry name" value="CAP"/>
    <property type="match status" value="1"/>
</dbReference>
<dbReference type="RefSeq" id="WP_188655884.1">
    <property type="nucleotide sequence ID" value="NZ_BMIN01000022.1"/>
</dbReference>
<dbReference type="Gene3D" id="3.40.33.10">
    <property type="entry name" value="CAP"/>
    <property type="match status" value="1"/>
</dbReference>
<dbReference type="PANTHER" id="PTHR31157">
    <property type="entry name" value="SCP DOMAIN-CONTAINING PROTEIN"/>
    <property type="match status" value="1"/>
</dbReference>
<accession>A0ABQ1QGJ3</accession>
<protein>
    <recommendedName>
        <fullName evidence="2">SCP domain-containing protein</fullName>
    </recommendedName>
</protein>
<dbReference type="EMBL" id="BMIN01000022">
    <property type="protein sequence ID" value="GGD26395.1"/>
    <property type="molecule type" value="Genomic_DNA"/>
</dbReference>
<feature type="region of interest" description="Disordered" evidence="1">
    <location>
        <begin position="563"/>
        <end position="584"/>
    </location>
</feature>
<gene>
    <name evidence="3" type="ORF">GCM10011389_37350</name>
</gene>
<evidence type="ECO:0000259" key="2">
    <source>
        <dbReference type="Pfam" id="PF00188"/>
    </source>
</evidence>
<feature type="domain" description="SCP" evidence="2">
    <location>
        <begin position="151"/>
        <end position="263"/>
    </location>
</feature>
<name>A0ABQ1QGJ3_9BACI</name>
<keyword evidence="4" id="KW-1185">Reference proteome</keyword>
<dbReference type="Proteomes" id="UP000642571">
    <property type="component" value="Unassembled WGS sequence"/>
</dbReference>
<proteinExistence type="predicted"/>
<reference evidence="4" key="1">
    <citation type="journal article" date="2019" name="Int. J. Syst. Evol. Microbiol.">
        <title>The Global Catalogue of Microorganisms (GCM) 10K type strain sequencing project: providing services to taxonomists for standard genome sequencing and annotation.</title>
        <authorList>
            <consortium name="The Broad Institute Genomics Platform"/>
            <consortium name="The Broad Institute Genome Sequencing Center for Infectious Disease"/>
            <person name="Wu L."/>
            <person name="Ma J."/>
        </authorList>
    </citation>
    <scope>NUCLEOTIDE SEQUENCE [LARGE SCALE GENOMIC DNA]</scope>
    <source>
        <strain evidence="4">CGMCC 1.15353</strain>
    </source>
</reference>
<dbReference type="InterPro" id="IPR035940">
    <property type="entry name" value="CAP_sf"/>
</dbReference>
<dbReference type="CDD" id="cd05379">
    <property type="entry name" value="CAP_bacterial"/>
    <property type="match status" value="1"/>
</dbReference>
<evidence type="ECO:0000313" key="3">
    <source>
        <dbReference type="EMBL" id="GGD26395.1"/>
    </source>
</evidence>